<dbReference type="SUPFAM" id="SSF53448">
    <property type="entry name" value="Nucleotide-diphospho-sugar transferases"/>
    <property type="match status" value="1"/>
</dbReference>
<sequence length="204" mass="23485">MKATTENLLLIFTRNPELGRCKTRLAAAVGKETALEIYKFLLEHTVKISRELDVEKEVYYSEEIWENDIWDNDIYSKKLQTGIDLGERMANAFKAGFKAGYKKIIIIGSDMYDLSQVDLQGAFETLEKADFVVGPAIDGGYYLLGMKTFKEDLFIDKAWGTGNVLKDTLKNLEEERFELLAERNDVDYFEDIKDVPAFQKFFKN</sequence>
<dbReference type="RefSeq" id="WP_168551828.1">
    <property type="nucleotide sequence ID" value="NZ_JAAWWL010000001.1"/>
</dbReference>
<dbReference type="EMBL" id="JAAWWL010000001">
    <property type="protein sequence ID" value="NKI31671.1"/>
    <property type="molecule type" value="Genomic_DNA"/>
</dbReference>
<gene>
    <name evidence="1" type="ORF">HCU67_06905</name>
</gene>
<name>A0ABX1GRL0_9FLAO</name>
<protein>
    <submittedName>
        <fullName evidence="1">Glycosyltransferase</fullName>
    </submittedName>
</protein>
<keyword evidence="2" id="KW-1185">Reference proteome</keyword>
<dbReference type="NCBIfam" id="TIGR04282">
    <property type="entry name" value="glyco_like_cofC"/>
    <property type="match status" value="1"/>
</dbReference>
<comment type="caution">
    <text evidence="1">The sequence shown here is derived from an EMBL/GenBank/DDBJ whole genome shotgun (WGS) entry which is preliminary data.</text>
</comment>
<dbReference type="Pfam" id="PF09837">
    <property type="entry name" value="DUF2064"/>
    <property type="match status" value="1"/>
</dbReference>
<organism evidence="1 2">
    <name type="scientific">Croceivirga thetidis</name>
    <dbReference type="NCBI Taxonomy" id="2721623"/>
    <lineage>
        <taxon>Bacteria</taxon>
        <taxon>Pseudomonadati</taxon>
        <taxon>Bacteroidota</taxon>
        <taxon>Flavobacteriia</taxon>
        <taxon>Flavobacteriales</taxon>
        <taxon>Flavobacteriaceae</taxon>
        <taxon>Croceivirga</taxon>
    </lineage>
</organism>
<dbReference type="Gene3D" id="3.90.550.10">
    <property type="entry name" value="Spore Coat Polysaccharide Biosynthesis Protein SpsA, Chain A"/>
    <property type="match status" value="1"/>
</dbReference>
<dbReference type="InterPro" id="IPR029044">
    <property type="entry name" value="Nucleotide-diphossugar_trans"/>
</dbReference>
<reference evidence="1 2" key="1">
    <citation type="submission" date="2020-04" db="EMBL/GenBank/DDBJ databases">
        <authorList>
            <person name="Yoon J."/>
        </authorList>
    </citation>
    <scope>NUCLEOTIDE SEQUENCE [LARGE SCALE GENOMIC DNA]</scope>
    <source>
        <strain evidence="1 2">DJ-13</strain>
    </source>
</reference>
<proteinExistence type="predicted"/>
<dbReference type="InterPro" id="IPR018641">
    <property type="entry name" value="Trfase_1_rSAM/seldom-assoc"/>
</dbReference>
<accession>A0ABX1GRL0</accession>
<dbReference type="PANTHER" id="PTHR36529:SF1">
    <property type="entry name" value="GLYCOSYLTRANSFERASE"/>
    <property type="match status" value="1"/>
</dbReference>
<evidence type="ECO:0000313" key="1">
    <source>
        <dbReference type="EMBL" id="NKI31671.1"/>
    </source>
</evidence>
<dbReference type="PANTHER" id="PTHR36529">
    <property type="entry name" value="SLL1095 PROTEIN"/>
    <property type="match status" value="1"/>
</dbReference>
<dbReference type="Proteomes" id="UP000718451">
    <property type="component" value="Unassembled WGS sequence"/>
</dbReference>
<evidence type="ECO:0000313" key="2">
    <source>
        <dbReference type="Proteomes" id="UP000718451"/>
    </source>
</evidence>